<protein>
    <submittedName>
        <fullName evidence="2">Uncharacterized protein</fullName>
    </submittedName>
</protein>
<proteinExistence type="predicted"/>
<comment type="caution">
    <text evidence="2">The sequence shown here is derived from an EMBL/GenBank/DDBJ whole genome shotgun (WGS) entry which is preliminary data.</text>
</comment>
<evidence type="ECO:0000313" key="2">
    <source>
        <dbReference type="EMBL" id="OHU47330.1"/>
    </source>
</evidence>
<evidence type="ECO:0000256" key="1">
    <source>
        <dbReference type="SAM" id="MobiDB-lite"/>
    </source>
</evidence>
<feature type="region of interest" description="Disordered" evidence="1">
    <location>
        <begin position="1"/>
        <end position="20"/>
    </location>
</feature>
<gene>
    <name evidence="2" type="ORF">BKG82_27140</name>
</gene>
<organism evidence="2 3">
    <name type="scientific">Mycobacteroides chelonae</name>
    <name type="common">Mycobacterium chelonae</name>
    <dbReference type="NCBI Taxonomy" id="1774"/>
    <lineage>
        <taxon>Bacteria</taxon>
        <taxon>Bacillati</taxon>
        <taxon>Actinomycetota</taxon>
        <taxon>Actinomycetes</taxon>
        <taxon>Mycobacteriales</taxon>
        <taxon>Mycobacteriaceae</taxon>
        <taxon>Mycobacteroides</taxon>
    </lineage>
</organism>
<sequence>MGIIREQDRHAYTSRVDKEQRDQADAVRKALAELKHRLPQICEAIAESARSRVRFAGSTRHAFTDLPAEFRVLGKNAEAEELVKSALLKIEPNTATVKIEGKDRPVALGGQGIQVLVSFAPELN</sequence>
<dbReference type="EMBL" id="MLIQ01000042">
    <property type="protein sequence ID" value="OHU47330.1"/>
    <property type="molecule type" value="Genomic_DNA"/>
</dbReference>
<dbReference type="RefSeq" id="WP_070947949.1">
    <property type="nucleotide sequence ID" value="NZ_MLIQ01000042.1"/>
</dbReference>
<accession>A0A1S1LG99</accession>
<dbReference type="Proteomes" id="UP000180043">
    <property type="component" value="Unassembled WGS sequence"/>
</dbReference>
<evidence type="ECO:0000313" key="3">
    <source>
        <dbReference type="Proteomes" id="UP000180043"/>
    </source>
</evidence>
<dbReference type="AlphaFoldDB" id="A0A1S1LG99"/>
<reference evidence="2 3" key="1">
    <citation type="submission" date="2016-10" db="EMBL/GenBank/DDBJ databases">
        <title>Evaluation of Human, Veterinary and Environmental Mycobacterium chelonae Isolates by Core Genome Phylogenomic Analysis, Targeted Gene Comparison, and Anti-microbial Susceptibility Patterns: A Tale of Mistaken Identities.</title>
        <authorList>
            <person name="Fogelson S.B."/>
            <person name="Camus A.C."/>
            <person name="Lorenz W."/>
            <person name="Vasireddy R."/>
            <person name="Vasireddy S."/>
            <person name="Smith T."/>
            <person name="Brown-Elliott B.A."/>
            <person name="Wallace R.J.Jr."/>
            <person name="Hasan N.A."/>
            <person name="Reischl U."/>
            <person name="Sanchez S."/>
        </authorList>
    </citation>
    <scope>NUCLEOTIDE SEQUENCE [LARGE SCALE GENOMIC DNA]</scope>
    <source>
        <strain evidence="2 3">15515</strain>
    </source>
</reference>
<name>A0A1S1LG99_MYCCH</name>